<comment type="caution">
    <text evidence="2">The sequence shown here is derived from an EMBL/GenBank/DDBJ whole genome shotgun (WGS) entry which is preliminary data.</text>
</comment>
<reference evidence="2" key="1">
    <citation type="submission" date="2022-03" db="EMBL/GenBank/DDBJ databases">
        <title>De novo assembled genomes of Belliella spp. (Cyclobacteriaceae) strains.</title>
        <authorList>
            <person name="Szabo A."/>
            <person name="Korponai K."/>
            <person name="Felfoldi T."/>
        </authorList>
    </citation>
    <scope>NUCLEOTIDE SEQUENCE</scope>
    <source>
        <strain evidence="2">DSM 111904</strain>
    </source>
</reference>
<dbReference type="RefSeq" id="WP_241350153.1">
    <property type="nucleotide sequence ID" value="NZ_JAKZGP010000106.1"/>
</dbReference>
<evidence type="ECO:0000313" key="2">
    <source>
        <dbReference type="EMBL" id="MCH7411727.1"/>
    </source>
</evidence>
<keyword evidence="1" id="KW-0732">Signal</keyword>
<dbReference type="Proteomes" id="UP001165489">
    <property type="component" value="Unassembled WGS sequence"/>
</dbReference>
<evidence type="ECO:0000256" key="1">
    <source>
        <dbReference type="SAM" id="SignalP"/>
    </source>
</evidence>
<feature type="signal peptide" evidence="1">
    <location>
        <begin position="1"/>
        <end position="18"/>
    </location>
</feature>
<feature type="chain" id="PRO_5046545764" description="Outer membrane protein beta-barrel domain-containing protein" evidence="1">
    <location>
        <begin position="19"/>
        <end position="195"/>
    </location>
</feature>
<sequence length="195" mass="21644">MKKLLIVAMVMATCIANAQEDGIGLRLGEPLSITYKKFLDGNIAIEGMFGRAGANSAQYYFRSFDNNRPTSNAFYAGHSTGSSFSFNVRGAYHEDITDDLNIDQGYLLAYAGAGLQLRSTRVDYTYTDPSSSVPGIFYRESRRNIDIGPEIFGGSEYYFDDLPISVFAEIGLFMELLDRFGHVKLQGGIGVRYLF</sequence>
<gene>
    <name evidence="2" type="ORF">MM239_20235</name>
</gene>
<keyword evidence="3" id="KW-1185">Reference proteome</keyword>
<dbReference type="EMBL" id="JAKZGP010000106">
    <property type="protein sequence ID" value="MCH7411727.1"/>
    <property type="molecule type" value="Genomic_DNA"/>
</dbReference>
<evidence type="ECO:0000313" key="3">
    <source>
        <dbReference type="Proteomes" id="UP001165489"/>
    </source>
</evidence>
<organism evidence="2 3">
    <name type="scientific">Belliella filtrata</name>
    <dbReference type="NCBI Taxonomy" id="2923435"/>
    <lineage>
        <taxon>Bacteria</taxon>
        <taxon>Pseudomonadati</taxon>
        <taxon>Bacteroidota</taxon>
        <taxon>Cytophagia</taxon>
        <taxon>Cytophagales</taxon>
        <taxon>Cyclobacteriaceae</taxon>
        <taxon>Belliella</taxon>
    </lineage>
</organism>
<name>A0ABS9V5M9_9BACT</name>
<proteinExistence type="predicted"/>
<protein>
    <recommendedName>
        <fullName evidence="4">Outer membrane protein beta-barrel domain-containing protein</fullName>
    </recommendedName>
</protein>
<evidence type="ECO:0008006" key="4">
    <source>
        <dbReference type="Google" id="ProtNLM"/>
    </source>
</evidence>
<accession>A0ABS9V5M9</accession>